<dbReference type="PANTHER" id="PTHR42792">
    <property type="entry name" value="FLAGELLIN"/>
    <property type="match status" value="1"/>
</dbReference>
<dbReference type="Proteomes" id="UP000031982">
    <property type="component" value="Unassembled WGS sequence"/>
</dbReference>
<comment type="similarity">
    <text evidence="2">Belongs to the bacterial flagellin family.</text>
</comment>
<keyword evidence="6" id="KW-0969">Cilium</keyword>
<feature type="domain" description="Flagellin N-terminal" evidence="4">
    <location>
        <begin position="5"/>
        <end position="140"/>
    </location>
</feature>
<dbReference type="RefSeq" id="WP_041113735.1">
    <property type="nucleotide sequence ID" value="NZ_JARTHD010000012.1"/>
</dbReference>
<keyword evidence="7" id="KW-1185">Reference proteome</keyword>
<dbReference type="Pfam" id="PF00700">
    <property type="entry name" value="Flagellin_C"/>
    <property type="match status" value="1"/>
</dbReference>
<evidence type="ECO:0000256" key="3">
    <source>
        <dbReference type="ARBA" id="ARBA00023143"/>
    </source>
</evidence>
<dbReference type="SUPFAM" id="SSF64518">
    <property type="entry name" value="Phase 1 flagellin"/>
    <property type="match status" value="1"/>
</dbReference>
<dbReference type="InterPro" id="IPR046358">
    <property type="entry name" value="Flagellin_C"/>
</dbReference>
<gene>
    <name evidence="6" type="ORF">SD77_4122</name>
</gene>
<keyword evidence="6" id="KW-0966">Cell projection</keyword>
<dbReference type="NCBIfam" id="TIGR02550">
    <property type="entry name" value="flagell_flgL"/>
    <property type="match status" value="1"/>
</dbReference>
<dbReference type="InterPro" id="IPR001029">
    <property type="entry name" value="Flagellin_N"/>
</dbReference>
<evidence type="ECO:0000313" key="6">
    <source>
        <dbReference type="EMBL" id="KIL78442.1"/>
    </source>
</evidence>
<organism evidence="6 7">
    <name type="scientific">Bacillus badius</name>
    <dbReference type="NCBI Taxonomy" id="1455"/>
    <lineage>
        <taxon>Bacteria</taxon>
        <taxon>Bacillati</taxon>
        <taxon>Bacillota</taxon>
        <taxon>Bacilli</taxon>
        <taxon>Bacillales</taxon>
        <taxon>Bacillaceae</taxon>
        <taxon>Pseudobacillus</taxon>
    </lineage>
</organism>
<evidence type="ECO:0000259" key="5">
    <source>
        <dbReference type="Pfam" id="PF00700"/>
    </source>
</evidence>
<dbReference type="InterPro" id="IPR001492">
    <property type="entry name" value="Flagellin"/>
</dbReference>
<feature type="domain" description="Flagellin C-terminal" evidence="5">
    <location>
        <begin position="220"/>
        <end position="296"/>
    </location>
</feature>
<keyword evidence="6" id="KW-0282">Flagellum</keyword>
<dbReference type="InterPro" id="IPR013384">
    <property type="entry name" value="Flagell_FlgL"/>
</dbReference>
<comment type="caution">
    <text evidence="6">The sequence shown here is derived from an EMBL/GenBank/DDBJ whole genome shotgun (WGS) entry which is preliminary data.</text>
</comment>
<dbReference type="Pfam" id="PF00669">
    <property type="entry name" value="Flagellin_N"/>
    <property type="match status" value="1"/>
</dbReference>
<comment type="subcellular location">
    <subcellularLocation>
        <location evidence="1">Bacterial flagellum</location>
    </subcellularLocation>
</comment>
<dbReference type="Gene3D" id="1.20.1330.10">
    <property type="entry name" value="f41 fragment of flagellin, N-terminal domain"/>
    <property type="match status" value="1"/>
</dbReference>
<dbReference type="PANTHER" id="PTHR42792:SF1">
    <property type="entry name" value="FLAGELLAR HOOK-ASSOCIATED PROTEIN 3"/>
    <property type="match status" value="1"/>
</dbReference>
<reference evidence="6 7" key="1">
    <citation type="submission" date="2015-01" db="EMBL/GenBank/DDBJ databases">
        <title>Genome Assembly of Bacillus badius MTCC 1458.</title>
        <authorList>
            <person name="Verma A."/>
            <person name="Khatri I."/>
            <person name="Mual P."/>
            <person name="Subramanian S."/>
            <person name="Krishnamurthi S."/>
        </authorList>
    </citation>
    <scope>NUCLEOTIDE SEQUENCE [LARGE SCALE GENOMIC DNA]</scope>
    <source>
        <strain evidence="6 7">MTCC 1458</strain>
    </source>
</reference>
<keyword evidence="3" id="KW-0975">Bacterial flagellum</keyword>
<protein>
    <submittedName>
        <fullName evidence="6">Flagellar hook-associated protein FlgL</fullName>
    </submittedName>
</protein>
<evidence type="ECO:0000256" key="1">
    <source>
        <dbReference type="ARBA" id="ARBA00004365"/>
    </source>
</evidence>
<evidence type="ECO:0000259" key="4">
    <source>
        <dbReference type="Pfam" id="PF00669"/>
    </source>
</evidence>
<name>A0ABR5AUN2_BACBA</name>
<accession>A0ABR5AUN2</accession>
<proteinExistence type="inferred from homology"/>
<dbReference type="EMBL" id="JXLP01000009">
    <property type="protein sequence ID" value="KIL78442.1"/>
    <property type="molecule type" value="Genomic_DNA"/>
</dbReference>
<evidence type="ECO:0000313" key="7">
    <source>
        <dbReference type="Proteomes" id="UP000031982"/>
    </source>
</evidence>
<evidence type="ECO:0000256" key="2">
    <source>
        <dbReference type="ARBA" id="ARBA00005709"/>
    </source>
</evidence>
<sequence length="303" mass="33942">MRVTQSMLSNNMLKNLSSSYDRLGVLQEQMNTQKKITRPSDDPVVAMKGMTYRTSVTEIEQFKRNFSEAYNWAENSDAALDSATKALHRIRELTVQASNDTYEAGQRETVMQEIKQLKDHLFDLVNTKFGDKYLFNGTDTTTPPAQKDSNGKVTIANNNQPVELELSKGIKMQVNVNPSQAFSLGAPGTPGEGLFQDIDDLINKLEDDQSSGADINGFLAKIDTHMNNITNARADLGARLNRIELMEDRVDEQEVIAKRIMSENEDIDVEKVITDLKTQEAVHRAALSIGARIIQPTLMDFLR</sequence>